<evidence type="ECO:0000313" key="11">
    <source>
        <dbReference type="EMBL" id="KMZ75203.1"/>
    </source>
</evidence>
<dbReference type="OMA" id="HEMTIDR"/>
<dbReference type="GO" id="GO:0000149">
    <property type="term" value="F:SNARE binding"/>
    <property type="evidence" value="ECO:0000318"/>
    <property type="project" value="GO_Central"/>
</dbReference>
<dbReference type="EMBL" id="LFYR01000192">
    <property type="protein sequence ID" value="KMZ75203.1"/>
    <property type="molecule type" value="Genomic_DNA"/>
</dbReference>
<dbReference type="AlphaFoldDB" id="A0A0K9Q1S8"/>
<evidence type="ECO:0000256" key="1">
    <source>
        <dbReference type="ARBA" id="ARBA00004132"/>
    </source>
</evidence>
<dbReference type="InterPro" id="IPR013809">
    <property type="entry name" value="ENTH"/>
</dbReference>
<dbReference type="InterPro" id="IPR011417">
    <property type="entry name" value="ANTH_dom"/>
</dbReference>
<dbReference type="Proteomes" id="UP000036987">
    <property type="component" value="Unassembled WGS sequence"/>
</dbReference>
<dbReference type="Pfam" id="PF07651">
    <property type="entry name" value="ANTH"/>
    <property type="match status" value="1"/>
</dbReference>
<evidence type="ECO:0000256" key="8">
    <source>
        <dbReference type="ARBA" id="ARBA00023329"/>
    </source>
</evidence>
<keyword evidence="5" id="KW-0333">Golgi apparatus</keyword>
<dbReference type="PROSITE" id="PS50942">
    <property type="entry name" value="ENTH"/>
    <property type="match status" value="1"/>
</dbReference>
<accession>A0A0K9Q1S8</accession>
<comment type="subcellular location">
    <subcellularLocation>
        <location evidence="1">Cytoplasmic vesicle</location>
        <location evidence="1">Clathrin-coated vesicle</location>
    </subcellularLocation>
    <subcellularLocation>
        <location evidence="2">Golgi apparatus</location>
    </subcellularLocation>
    <subcellularLocation>
        <location evidence="3">Membrane</location>
        <location evidence="3">Clathrin-coated pit</location>
    </subcellularLocation>
</comment>
<dbReference type="GO" id="GO:0048268">
    <property type="term" value="P:clathrin coat assembly"/>
    <property type="evidence" value="ECO:0007669"/>
    <property type="project" value="InterPro"/>
</dbReference>
<dbReference type="STRING" id="29655.A0A0K9Q1S8"/>
<organism evidence="11 12">
    <name type="scientific">Zostera marina</name>
    <name type="common">Eelgrass</name>
    <dbReference type="NCBI Taxonomy" id="29655"/>
    <lineage>
        <taxon>Eukaryota</taxon>
        <taxon>Viridiplantae</taxon>
        <taxon>Streptophyta</taxon>
        <taxon>Embryophyta</taxon>
        <taxon>Tracheophyta</taxon>
        <taxon>Spermatophyta</taxon>
        <taxon>Magnoliopsida</taxon>
        <taxon>Liliopsida</taxon>
        <taxon>Zosteraceae</taxon>
        <taxon>Zostera</taxon>
    </lineage>
</organism>
<keyword evidence="8" id="KW-0968">Cytoplasmic vesicle</keyword>
<keyword evidence="4" id="KW-0254">Endocytosis</keyword>
<dbReference type="PANTHER" id="PTHR22951:SF12">
    <property type="entry name" value="OS05G0426100 PROTEIN"/>
    <property type="match status" value="1"/>
</dbReference>
<evidence type="ECO:0000256" key="2">
    <source>
        <dbReference type="ARBA" id="ARBA00004555"/>
    </source>
</evidence>
<dbReference type="GO" id="GO:0072583">
    <property type="term" value="P:clathrin-dependent endocytosis"/>
    <property type="evidence" value="ECO:0000318"/>
    <property type="project" value="GO_Central"/>
</dbReference>
<feature type="region of interest" description="Disordered" evidence="9">
    <location>
        <begin position="147"/>
        <end position="168"/>
    </location>
</feature>
<dbReference type="GO" id="GO:0005545">
    <property type="term" value="F:1-phosphatidylinositol binding"/>
    <property type="evidence" value="ECO:0000318"/>
    <property type="project" value="GO_Central"/>
</dbReference>
<dbReference type="GO" id="GO:0006900">
    <property type="term" value="P:vesicle budding from membrane"/>
    <property type="evidence" value="ECO:0000318"/>
    <property type="project" value="GO_Central"/>
</dbReference>
<dbReference type="InterPro" id="IPR014712">
    <property type="entry name" value="ANTH_dom_sf"/>
</dbReference>
<dbReference type="OrthoDB" id="44015at2759"/>
<dbReference type="Gene3D" id="1.25.40.90">
    <property type="match status" value="1"/>
</dbReference>
<dbReference type="GO" id="GO:0005546">
    <property type="term" value="F:phosphatidylinositol-4,5-bisphosphate binding"/>
    <property type="evidence" value="ECO:0000318"/>
    <property type="project" value="GO_Central"/>
</dbReference>
<dbReference type="GO" id="GO:0005905">
    <property type="term" value="C:clathrin-coated pit"/>
    <property type="evidence" value="ECO:0000318"/>
    <property type="project" value="GO_Central"/>
</dbReference>
<gene>
    <name evidence="11" type="ORF">ZOSMA_117G00210</name>
</gene>
<evidence type="ECO:0000256" key="5">
    <source>
        <dbReference type="ARBA" id="ARBA00023034"/>
    </source>
</evidence>
<reference evidence="12" key="1">
    <citation type="journal article" date="2016" name="Nature">
        <title>The genome of the seagrass Zostera marina reveals angiosperm adaptation to the sea.</title>
        <authorList>
            <person name="Olsen J.L."/>
            <person name="Rouze P."/>
            <person name="Verhelst B."/>
            <person name="Lin Y.-C."/>
            <person name="Bayer T."/>
            <person name="Collen J."/>
            <person name="Dattolo E."/>
            <person name="De Paoli E."/>
            <person name="Dittami S."/>
            <person name="Maumus F."/>
            <person name="Michel G."/>
            <person name="Kersting A."/>
            <person name="Lauritano C."/>
            <person name="Lohaus R."/>
            <person name="Toepel M."/>
            <person name="Tonon T."/>
            <person name="Vanneste K."/>
            <person name="Amirebrahimi M."/>
            <person name="Brakel J."/>
            <person name="Bostroem C."/>
            <person name="Chovatia M."/>
            <person name="Grimwood J."/>
            <person name="Jenkins J.W."/>
            <person name="Jueterbock A."/>
            <person name="Mraz A."/>
            <person name="Stam W.T."/>
            <person name="Tice H."/>
            <person name="Bornberg-Bauer E."/>
            <person name="Green P.J."/>
            <person name="Pearson G.A."/>
            <person name="Procaccini G."/>
            <person name="Duarte C.M."/>
            <person name="Schmutz J."/>
            <person name="Reusch T.B.H."/>
            <person name="Van de Peer Y."/>
        </authorList>
    </citation>
    <scope>NUCLEOTIDE SEQUENCE [LARGE SCALE GENOMIC DNA]</scope>
    <source>
        <strain evidence="12">cv. Finnish</strain>
    </source>
</reference>
<evidence type="ECO:0000256" key="3">
    <source>
        <dbReference type="ARBA" id="ARBA00004600"/>
    </source>
</evidence>
<dbReference type="GO" id="GO:0032050">
    <property type="term" value="F:clathrin heavy chain binding"/>
    <property type="evidence" value="ECO:0000318"/>
    <property type="project" value="GO_Central"/>
</dbReference>
<evidence type="ECO:0000256" key="7">
    <source>
        <dbReference type="ARBA" id="ARBA00023176"/>
    </source>
</evidence>
<dbReference type="Gene3D" id="1.20.58.150">
    <property type="entry name" value="ANTH domain"/>
    <property type="match status" value="1"/>
</dbReference>
<keyword evidence="7" id="KW-0168">Coated pit</keyword>
<dbReference type="InterPro" id="IPR045192">
    <property type="entry name" value="AP180-like"/>
</dbReference>
<dbReference type="CDD" id="cd16987">
    <property type="entry name" value="ANTH_N_AP180_plant"/>
    <property type="match status" value="1"/>
</dbReference>
<dbReference type="GO" id="GO:0005794">
    <property type="term" value="C:Golgi apparatus"/>
    <property type="evidence" value="ECO:0007669"/>
    <property type="project" value="UniProtKB-SubCell"/>
</dbReference>
<keyword evidence="12" id="KW-1185">Reference proteome</keyword>
<dbReference type="InterPro" id="IPR048050">
    <property type="entry name" value="ANTH_N_plant"/>
</dbReference>
<sequence>MAHNRFQKTIKAVKDKTAMSIAKVSTTTTIETEIEIKVEKATRHDSHPSDDKHIRDILILTTPTSSSFSRQPITTCVSTISRRLNKTRNRNVVLKTLILIHRLLPLRGGHSVRGGGFLCNQERSWEFSSFVRSFARYLDQRVGFRMRERRKRKEKKKKKKKNGPTPAREISTKMILNRSEQQLEMLERFIDCKPMGLAKGDPLVAITMYPLMKEGRHIYSNLKEMMAILVERFIQMEISYCIKVHDLFTSLSKKFKEFTTLHDWCNTVGIGKPSSDYPTIVEDIT</sequence>
<evidence type="ECO:0000259" key="10">
    <source>
        <dbReference type="PROSITE" id="PS50942"/>
    </source>
</evidence>
<protein>
    <recommendedName>
        <fullName evidence="10">ENTH domain-containing protein</fullName>
    </recommendedName>
</protein>
<feature type="domain" description="ENTH" evidence="10">
    <location>
        <begin position="26"/>
        <end position="167"/>
    </location>
</feature>
<evidence type="ECO:0000256" key="9">
    <source>
        <dbReference type="SAM" id="MobiDB-lite"/>
    </source>
</evidence>
<dbReference type="SUPFAM" id="SSF89009">
    <property type="entry name" value="GAT-like domain"/>
    <property type="match status" value="1"/>
</dbReference>
<dbReference type="PANTHER" id="PTHR22951">
    <property type="entry name" value="CLATHRIN ASSEMBLY PROTEIN"/>
    <property type="match status" value="1"/>
</dbReference>
<comment type="caution">
    <text evidence="11">The sequence shown here is derived from an EMBL/GenBank/DDBJ whole genome shotgun (WGS) entry which is preliminary data.</text>
</comment>
<dbReference type="InterPro" id="IPR008942">
    <property type="entry name" value="ENTH_VHS"/>
</dbReference>
<evidence type="ECO:0000313" key="12">
    <source>
        <dbReference type="Proteomes" id="UP000036987"/>
    </source>
</evidence>
<feature type="compositionally biased region" description="Basic residues" evidence="9">
    <location>
        <begin position="147"/>
        <end position="162"/>
    </location>
</feature>
<evidence type="ECO:0000256" key="6">
    <source>
        <dbReference type="ARBA" id="ARBA00023136"/>
    </source>
</evidence>
<evidence type="ECO:0000256" key="4">
    <source>
        <dbReference type="ARBA" id="ARBA00022583"/>
    </source>
</evidence>
<keyword evidence="6" id="KW-0472">Membrane</keyword>
<dbReference type="SUPFAM" id="SSF48464">
    <property type="entry name" value="ENTH/VHS domain"/>
    <property type="match status" value="1"/>
</dbReference>
<name>A0A0K9Q1S8_ZOSMR</name>
<dbReference type="GO" id="GO:0030136">
    <property type="term" value="C:clathrin-coated vesicle"/>
    <property type="evidence" value="ECO:0000318"/>
    <property type="project" value="GO_Central"/>
</dbReference>
<dbReference type="SMART" id="SM00273">
    <property type="entry name" value="ENTH"/>
    <property type="match status" value="1"/>
</dbReference>
<proteinExistence type="predicted"/>